<dbReference type="Proteomes" id="UP001732700">
    <property type="component" value="Chromosome 2A"/>
</dbReference>
<evidence type="ECO:0000313" key="2">
    <source>
        <dbReference type="Proteomes" id="UP001732700"/>
    </source>
</evidence>
<organism evidence="1 2">
    <name type="scientific">Avena sativa</name>
    <name type="common">Oat</name>
    <dbReference type="NCBI Taxonomy" id="4498"/>
    <lineage>
        <taxon>Eukaryota</taxon>
        <taxon>Viridiplantae</taxon>
        <taxon>Streptophyta</taxon>
        <taxon>Embryophyta</taxon>
        <taxon>Tracheophyta</taxon>
        <taxon>Spermatophyta</taxon>
        <taxon>Magnoliopsida</taxon>
        <taxon>Liliopsida</taxon>
        <taxon>Poales</taxon>
        <taxon>Poaceae</taxon>
        <taxon>BOP clade</taxon>
        <taxon>Pooideae</taxon>
        <taxon>Poodae</taxon>
        <taxon>Poeae</taxon>
        <taxon>Poeae Chloroplast Group 1 (Aveneae type)</taxon>
        <taxon>Aveninae</taxon>
        <taxon>Avena</taxon>
    </lineage>
</organism>
<protein>
    <submittedName>
        <fullName evidence="1">Uncharacterized protein</fullName>
    </submittedName>
</protein>
<evidence type="ECO:0000313" key="1">
    <source>
        <dbReference type="EnsemblPlants" id="AVESA.00010b.r2.2AG0246090.1.CDS.1"/>
    </source>
</evidence>
<name>A0ACD5UG86_AVESA</name>
<proteinExistence type="predicted"/>
<dbReference type="EnsemblPlants" id="AVESA.00010b.r2.2AG0246090.1">
    <property type="protein sequence ID" value="AVESA.00010b.r2.2AG0246090.1.CDS.1"/>
    <property type="gene ID" value="AVESA.00010b.r2.2AG0246090"/>
</dbReference>
<reference evidence="1" key="2">
    <citation type="submission" date="2025-09" db="UniProtKB">
        <authorList>
            <consortium name="EnsemblPlants"/>
        </authorList>
    </citation>
    <scope>IDENTIFICATION</scope>
</reference>
<sequence>MSPSNSPTLNGLAIAGHLFSLRGLSLRLLRIGHLICSERPTSSFPHQSMELAVSAITSELVSRFISSLVNKYRSSLSHAQSHEEKVEVERLQHLVMRASTIVEEADKRYITNSGMLMQLKTLSEAMYRGDRMLDTWRYRAVQDGAGFDEVSSNDLSSNSFYLAKRSRATTDKATKLESHGAMESFEMAVANMKEFVVLLGGCERMTRRPYDAYLYTENFMFSRHAEKQTLLSFLLQDNNPPGDHAPAVLPIIGGAAIGKKTLVAHACGDERVRSRFSSILHLNGDNLSRIIDHGRTLEGMMLVVIEFFSDIGQDDWKKFYLFAIRMSRGSKIIILSRLRTLARFGSVKPIFLSVLSYDEFRYLFKTLAFGSAEPAQHPSLVQIADEFAKVLHNMQGSLVATNIVADLLRRKLDVQFWHGILDKGLRMARRNISTYGVHPSMLCTHIEQGHPVDITDFASQPLSMTPYAHNVPIKESPSVTFGELIMDPSIRPKGDFTLVSWESRIPPHHSFANFVTSRAPDTQEDSNVLPGRKRRGVPM</sequence>
<keyword evidence="2" id="KW-1185">Reference proteome</keyword>
<reference evidence="1" key="1">
    <citation type="submission" date="2021-05" db="EMBL/GenBank/DDBJ databases">
        <authorList>
            <person name="Scholz U."/>
            <person name="Mascher M."/>
            <person name="Fiebig A."/>
        </authorList>
    </citation>
    <scope>NUCLEOTIDE SEQUENCE [LARGE SCALE GENOMIC DNA]</scope>
</reference>
<accession>A0ACD5UG86</accession>